<accession>A0A6L6JI36</accession>
<dbReference type="InterPro" id="IPR004358">
    <property type="entry name" value="Sig_transdc_His_kin-like_C"/>
</dbReference>
<feature type="transmembrane region" description="Helical" evidence="10">
    <location>
        <begin position="168"/>
        <end position="189"/>
    </location>
</feature>
<dbReference type="Gene3D" id="3.30.565.10">
    <property type="entry name" value="Histidine kinase-like ATPase, C-terminal domain"/>
    <property type="match status" value="1"/>
</dbReference>
<evidence type="ECO:0000256" key="5">
    <source>
        <dbReference type="ARBA" id="ARBA00022679"/>
    </source>
</evidence>
<dbReference type="PROSITE" id="PS50109">
    <property type="entry name" value="HIS_KIN"/>
    <property type="match status" value="1"/>
</dbReference>
<evidence type="ECO:0000256" key="8">
    <source>
        <dbReference type="ARBA" id="ARBA00022989"/>
    </source>
</evidence>
<reference evidence="12 13" key="1">
    <citation type="submission" date="2019-11" db="EMBL/GenBank/DDBJ databases">
        <authorList>
            <person name="Dong K."/>
        </authorList>
    </citation>
    <scope>NUCLEOTIDE SEQUENCE [LARGE SCALE GENOMIC DNA]</scope>
    <source>
        <strain evidence="12 13">NBRC 111993</strain>
    </source>
</reference>
<dbReference type="InterPro" id="IPR036097">
    <property type="entry name" value="HisK_dim/P_sf"/>
</dbReference>
<dbReference type="AlphaFoldDB" id="A0A6L6JI36"/>
<evidence type="ECO:0000256" key="4">
    <source>
        <dbReference type="ARBA" id="ARBA00022553"/>
    </source>
</evidence>
<comment type="catalytic activity">
    <reaction evidence="1">
        <text>ATP + protein L-histidine = ADP + protein N-phospho-L-histidine.</text>
        <dbReference type="EC" id="2.7.13.3"/>
    </reaction>
</comment>
<dbReference type="RefSeq" id="WP_155097143.1">
    <property type="nucleotide sequence ID" value="NZ_WMIE01000020.1"/>
</dbReference>
<keyword evidence="8 10" id="KW-1133">Transmembrane helix</keyword>
<dbReference type="Proteomes" id="UP000478183">
    <property type="component" value="Unassembled WGS sequence"/>
</dbReference>
<organism evidence="12 13">
    <name type="scientific">Paracoccus aestuariivivens</name>
    <dbReference type="NCBI Taxonomy" id="1820333"/>
    <lineage>
        <taxon>Bacteria</taxon>
        <taxon>Pseudomonadati</taxon>
        <taxon>Pseudomonadota</taxon>
        <taxon>Alphaproteobacteria</taxon>
        <taxon>Rhodobacterales</taxon>
        <taxon>Paracoccaceae</taxon>
        <taxon>Paracoccus</taxon>
    </lineage>
</organism>
<keyword evidence="9 10" id="KW-0472">Membrane</keyword>
<dbReference type="PANTHER" id="PTHR45436">
    <property type="entry name" value="SENSOR HISTIDINE KINASE YKOH"/>
    <property type="match status" value="1"/>
</dbReference>
<dbReference type="PRINTS" id="PR00344">
    <property type="entry name" value="BCTRLSENSOR"/>
</dbReference>
<evidence type="ECO:0000256" key="3">
    <source>
        <dbReference type="ARBA" id="ARBA00012438"/>
    </source>
</evidence>
<dbReference type="PANTHER" id="PTHR45436:SF5">
    <property type="entry name" value="SENSOR HISTIDINE KINASE TRCS"/>
    <property type="match status" value="1"/>
</dbReference>
<keyword evidence="4" id="KW-0597">Phosphoprotein</keyword>
<dbReference type="SUPFAM" id="SSF55874">
    <property type="entry name" value="ATPase domain of HSP90 chaperone/DNA topoisomerase II/histidine kinase"/>
    <property type="match status" value="1"/>
</dbReference>
<keyword evidence="7 12" id="KW-0418">Kinase</keyword>
<dbReference type="EMBL" id="WMIE01000020">
    <property type="protein sequence ID" value="MTH79794.1"/>
    <property type="molecule type" value="Genomic_DNA"/>
</dbReference>
<gene>
    <name evidence="12" type="ORF">GL286_18945</name>
</gene>
<proteinExistence type="predicted"/>
<dbReference type="SMART" id="SM00387">
    <property type="entry name" value="HATPase_c"/>
    <property type="match status" value="1"/>
</dbReference>
<evidence type="ECO:0000256" key="6">
    <source>
        <dbReference type="ARBA" id="ARBA00022692"/>
    </source>
</evidence>
<evidence type="ECO:0000256" key="7">
    <source>
        <dbReference type="ARBA" id="ARBA00022777"/>
    </source>
</evidence>
<keyword evidence="13" id="KW-1185">Reference proteome</keyword>
<evidence type="ECO:0000256" key="10">
    <source>
        <dbReference type="SAM" id="Phobius"/>
    </source>
</evidence>
<dbReference type="InterPro" id="IPR036890">
    <property type="entry name" value="HATPase_C_sf"/>
</dbReference>
<evidence type="ECO:0000256" key="9">
    <source>
        <dbReference type="ARBA" id="ARBA00023136"/>
    </source>
</evidence>
<evidence type="ECO:0000313" key="13">
    <source>
        <dbReference type="Proteomes" id="UP000478183"/>
    </source>
</evidence>
<dbReference type="Gene3D" id="1.10.287.130">
    <property type="match status" value="1"/>
</dbReference>
<evidence type="ECO:0000313" key="12">
    <source>
        <dbReference type="EMBL" id="MTH79794.1"/>
    </source>
</evidence>
<protein>
    <recommendedName>
        <fullName evidence="3">histidine kinase</fullName>
        <ecNumber evidence="3">2.7.13.3</ecNumber>
    </recommendedName>
</protein>
<feature type="transmembrane region" description="Helical" evidence="10">
    <location>
        <begin position="12"/>
        <end position="35"/>
    </location>
</feature>
<sequence length="453" mass="48930">MRLTHGSIRWRLSLGAIIAIALALLAADLALSVMFNRQVTRLSYQELEAKSMALVAGFEGDQPPAPPEDVIGGDRRYLQPYSGLYWQIEIDGRTYRSQSLWDTVLPLDAVAPAGGKIQLSEGDGPDSQRLLILDRSIQVGSDRQPVRIAVAVSSALLDEAQDLFDRDLVPALLVLGGLLVLASIVQVGLGMRLFADVHRKVEALQDGRLARLGQDLPLEVRPLASAIDELLDDRDNRIKRARHRATDLAHTLKTPLQAMRGETARLRQTGQVEAANSIDEIADSIRASVDRELGRARIGADGVADPSEVVEKIVAVLRRTARGSEIAISTDVPSDLRVRIDSYDLTEAVGSIAENALRHARSRIRIAAIPQGSRLALKIEDDGPGVPAKQMDEITQRGRFLDSGGSGVGLSLAKEIIEAADGDLILENLSPGFRVTMLLGFGRTTSRPAPSGS</sequence>
<dbReference type="Pfam" id="PF02518">
    <property type="entry name" value="HATPase_c"/>
    <property type="match status" value="1"/>
</dbReference>
<feature type="domain" description="Histidine kinase" evidence="11">
    <location>
        <begin position="247"/>
        <end position="443"/>
    </location>
</feature>
<dbReference type="OrthoDB" id="9804645at2"/>
<comment type="subcellular location">
    <subcellularLocation>
        <location evidence="2">Membrane</location>
    </subcellularLocation>
</comment>
<dbReference type="GO" id="GO:0005886">
    <property type="term" value="C:plasma membrane"/>
    <property type="evidence" value="ECO:0007669"/>
    <property type="project" value="TreeGrafter"/>
</dbReference>
<dbReference type="GO" id="GO:0000155">
    <property type="term" value="F:phosphorelay sensor kinase activity"/>
    <property type="evidence" value="ECO:0007669"/>
    <property type="project" value="InterPro"/>
</dbReference>
<name>A0A6L6JI36_9RHOB</name>
<comment type="caution">
    <text evidence="12">The sequence shown here is derived from an EMBL/GenBank/DDBJ whole genome shotgun (WGS) entry which is preliminary data.</text>
</comment>
<evidence type="ECO:0000256" key="1">
    <source>
        <dbReference type="ARBA" id="ARBA00000085"/>
    </source>
</evidence>
<dbReference type="InterPro" id="IPR005467">
    <property type="entry name" value="His_kinase_dom"/>
</dbReference>
<keyword evidence="5" id="KW-0808">Transferase</keyword>
<evidence type="ECO:0000256" key="2">
    <source>
        <dbReference type="ARBA" id="ARBA00004370"/>
    </source>
</evidence>
<keyword evidence="6 10" id="KW-0812">Transmembrane</keyword>
<dbReference type="EC" id="2.7.13.3" evidence="3"/>
<dbReference type="InterPro" id="IPR050428">
    <property type="entry name" value="TCS_sensor_his_kinase"/>
</dbReference>
<dbReference type="SUPFAM" id="SSF47384">
    <property type="entry name" value="Homodimeric domain of signal transducing histidine kinase"/>
    <property type="match status" value="1"/>
</dbReference>
<evidence type="ECO:0000259" key="11">
    <source>
        <dbReference type="PROSITE" id="PS50109"/>
    </source>
</evidence>
<dbReference type="InterPro" id="IPR003594">
    <property type="entry name" value="HATPase_dom"/>
</dbReference>